<evidence type="ECO:0000313" key="2">
    <source>
        <dbReference type="Proteomes" id="UP000016714"/>
    </source>
</evidence>
<protein>
    <submittedName>
        <fullName evidence="1">Uncharacterized protein</fullName>
    </submittedName>
</protein>
<dbReference type="KEGG" id="vag:N646_4564"/>
<evidence type="ECO:0000313" key="1">
    <source>
        <dbReference type="EMBL" id="AGV20373.1"/>
    </source>
</evidence>
<sequence length="42" mass="4811">MKILQRRIIKCPNEWNKMASSEREQMLTEIGIAAVLFCSEAA</sequence>
<dbReference type="EMBL" id="CP006719">
    <property type="protein sequence ID" value="AGV20373.1"/>
    <property type="molecule type" value="Genomic_DNA"/>
</dbReference>
<gene>
    <name evidence="1" type="ORF">N646_4564</name>
</gene>
<dbReference type="AlphaFoldDB" id="A0A2I3CS67"/>
<accession>A0A2I3CS67</accession>
<dbReference type="HOGENOM" id="CLU_3259482_0_0_6"/>
<name>A0A2I3CS67_VIBAX</name>
<organism evidence="1 2">
    <name type="scientific">Vibrio alginolyticus (strain ATCC 17749 / DSM 2171 / NBRC 15630 / NCIMB 1903 / NCTC 12160 / XII-53)</name>
    <dbReference type="NCBI Taxonomy" id="1219076"/>
    <lineage>
        <taxon>Bacteria</taxon>
        <taxon>Pseudomonadati</taxon>
        <taxon>Pseudomonadota</taxon>
        <taxon>Gammaproteobacteria</taxon>
        <taxon>Vibrionales</taxon>
        <taxon>Vibrionaceae</taxon>
        <taxon>Vibrio</taxon>
    </lineage>
</organism>
<proteinExistence type="predicted"/>
<reference evidence="1 2" key="1">
    <citation type="journal article" date="2015" name="Genome Announc.">
        <title>Complete genome sequence of Vibrio alginolyticus ATCC 17749.</title>
        <authorList>
            <person name="Liu X.F."/>
            <person name="Cao Y."/>
            <person name="Zhang H.L."/>
            <person name="Chen Y.J."/>
            <person name="Hu C.J."/>
        </authorList>
    </citation>
    <scope>NUCLEOTIDE SEQUENCE [LARGE SCALE GENOMIC DNA]</scope>
    <source>
        <strain evidence="2">ATCC 17749 / DSM 2171 / NBRC 15630 / NCIMB 1903 / NCTC 12160 / XII-53</strain>
    </source>
</reference>
<dbReference type="Proteomes" id="UP000016714">
    <property type="component" value="Chromosome 2"/>
</dbReference>